<evidence type="ECO:0000259" key="1">
    <source>
        <dbReference type="Pfam" id="PF12705"/>
    </source>
</evidence>
<proteinExistence type="predicted"/>
<keyword evidence="3" id="KW-1185">Reference proteome</keyword>
<accession>A0ABD3MTW0</accession>
<dbReference type="AlphaFoldDB" id="A0ABD3MTW0"/>
<dbReference type="Pfam" id="PF12705">
    <property type="entry name" value="PDDEXK_1"/>
    <property type="match status" value="1"/>
</dbReference>
<reference evidence="2 3" key="1">
    <citation type="submission" date="2024-10" db="EMBL/GenBank/DDBJ databases">
        <title>Updated reference genomes for cyclostephanoid diatoms.</title>
        <authorList>
            <person name="Roberts W.R."/>
            <person name="Alverson A.J."/>
        </authorList>
    </citation>
    <scope>NUCLEOTIDE SEQUENCE [LARGE SCALE GENOMIC DNA]</scope>
    <source>
        <strain evidence="2 3">AJA010-31</strain>
    </source>
</reference>
<dbReference type="EMBL" id="JALLPJ020001398">
    <property type="protein sequence ID" value="KAL3765667.1"/>
    <property type="molecule type" value="Genomic_DNA"/>
</dbReference>
<dbReference type="InterPro" id="IPR011604">
    <property type="entry name" value="PDDEXK-like_dom_sf"/>
</dbReference>
<feature type="domain" description="PD-(D/E)XK endonuclease-like" evidence="1">
    <location>
        <begin position="62"/>
        <end position="306"/>
    </location>
</feature>
<organism evidence="2 3">
    <name type="scientific">Cyclotella atomus</name>
    <dbReference type="NCBI Taxonomy" id="382360"/>
    <lineage>
        <taxon>Eukaryota</taxon>
        <taxon>Sar</taxon>
        <taxon>Stramenopiles</taxon>
        <taxon>Ochrophyta</taxon>
        <taxon>Bacillariophyta</taxon>
        <taxon>Coscinodiscophyceae</taxon>
        <taxon>Thalassiosirophycidae</taxon>
        <taxon>Stephanodiscales</taxon>
        <taxon>Stephanodiscaceae</taxon>
        <taxon>Cyclotella</taxon>
    </lineage>
</organism>
<comment type="caution">
    <text evidence="2">The sequence shown here is derived from an EMBL/GenBank/DDBJ whole genome shotgun (WGS) entry which is preliminary data.</text>
</comment>
<dbReference type="InterPro" id="IPR038726">
    <property type="entry name" value="PDDEXK_AddAB-type"/>
</dbReference>
<evidence type="ECO:0000313" key="2">
    <source>
        <dbReference type="EMBL" id="KAL3765667.1"/>
    </source>
</evidence>
<name>A0ABD3MTW0_9STRA</name>
<evidence type="ECO:0000313" key="3">
    <source>
        <dbReference type="Proteomes" id="UP001530400"/>
    </source>
</evidence>
<gene>
    <name evidence="2" type="ORF">ACHAWO_003531</name>
</gene>
<protein>
    <recommendedName>
        <fullName evidence="1">PD-(D/E)XK endonuclease-like domain-containing protein</fullName>
    </recommendedName>
</protein>
<sequence length="435" mass="50521">MISGRKYVFRTASSSLGKSTTDLMHALDEELLDPYDILRALRSKDDVPYHDDIKPTIPLPSQLSPSSLDRFHKCPQAFFFQDILKLKPDPPTTPALARGTCCHTALEQVFELKPADRTLDNLKNLFRRAWQICVKRGPREAGTSNDDAVQNKNDYDCLFRSDEQSYDIDAEIEWGKTSLDLLANYYELEDPKSLSPITREMWVHARFYVDDTPFVIRGIIDRIDMFVDEQSGKVQLQIVDYKTGKKPHFKYSDSVNERIKRENFFNMRLYALILWKTIVETERRAKLLYTNPSEDISDGESIKPEYKFRLSWEVQQKVLRALGKDGETNHIPWTAMLDFLPLRLLFLTSHPDDESVNHVSMESELGKASYLDAALQPNFHQVLHETEQDVLSIYSDIKKLVDMQDPMAFKHCDGKFCNCHEMRRRLRYGSVWSCD</sequence>
<dbReference type="Proteomes" id="UP001530400">
    <property type="component" value="Unassembled WGS sequence"/>
</dbReference>
<dbReference type="Gene3D" id="3.90.320.10">
    <property type="match status" value="1"/>
</dbReference>